<reference evidence="12" key="1">
    <citation type="submission" date="2023-08" db="EMBL/GenBank/DDBJ databases">
        <authorList>
            <person name="Alioto T."/>
            <person name="Alioto T."/>
            <person name="Gomez Garrido J."/>
        </authorList>
    </citation>
    <scope>NUCLEOTIDE SEQUENCE</scope>
</reference>
<evidence type="ECO:0000256" key="2">
    <source>
        <dbReference type="ARBA" id="ARBA00022475"/>
    </source>
</evidence>
<dbReference type="InterPro" id="IPR050333">
    <property type="entry name" value="SLRP"/>
</dbReference>
<dbReference type="InterPro" id="IPR025875">
    <property type="entry name" value="Leu-rich_rpt_4"/>
</dbReference>
<dbReference type="InterPro" id="IPR032675">
    <property type="entry name" value="LRR_dom_sf"/>
</dbReference>
<keyword evidence="13" id="KW-1185">Reference proteome</keyword>
<protein>
    <submittedName>
        <fullName evidence="12">Adhesion G-protein coupled receptor G6-like</fullName>
    </submittedName>
</protein>
<dbReference type="EMBL" id="OX597843">
    <property type="protein sequence ID" value="CAI9744519.1"/>
    <property type="molecule type" value="Genomic_DNA"/>
</dbReference>
<dbReference type="Pfam" id="PF00560">
    <property type="entry name" value="LRR_1"/>
    <property type="match status" value="1"/>
</dbReference>
<feature type="region of interest" description="Disordered" evidence="10">
    <location>
        <begin position="1040"/>
        <end position="1060"/>
    </location>
</feature>
<evidence type="ECO:0000313" key="12">
    <source>
        <dbReference type="EMBL" id="CAI9744519.1"/>
    </source>
</evidence>
<dbReference type="Pfam" id="PF12799">
    <property type="entry name" value="LRR_4"/>
    <property type="match status" value="1"/>
</dbReference>
<organism evidence="12 13">
    <name type="scientific">Octopus vulgaris</name>
    <name type="common">Common octopus</name>
    <dbReference type="NCBI Taxonomy" id="6645"/>
    <lineage>
        <taxon>Eukaryota</taxon>
        <taxon>Metazoa</taxon>
        <taxon>Spiralia</taxon>
        <taxon>Lophotrochozoa</taxon>
        <taxon>Mollusca</taxon>
        <taxon>Cephalopoda</taxon>
        <taxon>Coleoidea</taxon>
        <taxon>Octopodiformes</taxon>
        <taxon>Octopoda</taxon>
        <taxon>Incirrata</taxon>
        <taxon>Octopodidae</taxon>
        <taxon>Octopus</taxon>
    </lineage>
</organism>
<dbReference type="InterPro" id="IPR001611">
    <property type="entry name" value="Leu-rich_rpt"/>
</dbReference>
<dbReference type="Pfam" id="PF13855">
    <property type="entry name" value="LRR_8"/>
    <property type="match status" value="5"/>
</dbReference>
<gene>
    <name evidence="12" type="ORF">OCTVUL_1B029688</name>
</gene>
<evidence type="ECO:0000256" key="10">
    <source>
        <dbReference type="SAM" id="MobiDB-lite"/>
    </source>
</evidence>
<dbReference type="SMART" id="SM00365">
    <property type="entry name" value="LRR_SD22"/>
    <property type="match status" value="16"/>
</dbReference>
<keyword evidence="7" id="KW-1133">Transmembrane helix</keyword>
<evidence type="ECO:0000259" key="11">
    <source>
        <dbReference type="PROSITE" id="PS50227"/>
    </source>
</evidence>
<evidence type="ECO:0000256" key="3">
    <source>
        <dbReference type="ARBA" id="ARBA00022614"/>
    </source>
</evidence>
<dbReference type="SUPFAM" id="SSF52058">
    <property type="entry name" value="L domain-like"/>
    <property type="match status" value="2"/>
</dbReference>
<dbReference type="FunFam" id="3.80.10.10:FF:001438">
    <property type="entry name" value="Uncharacterized protein"/>
    <property type="match status" value="2"/>
</dbReference>
<dbReference type="GO" id="GO:0004930">
    <property type="term" value="F:G protein-coupled receptor activity"/>
    <property type="evidence" value="ECO:0007669"/>
    <property type="project" value="InterPro"/>
</dbReference>
<evidence type="ECO:0000256" key="7">
    <source>
        <dbReference type="ARBA" id="ARBA00022989"/>
    </source>
</evidence>
<comment type="subcellular location">
    <subcellularLocation>
        <location evidence="1">Cell membrane</location>
    </subcellularLocation>
</comment>
<evidence type="ECO:0000256" key="4">
    <source>
        <dbReference type="ARBA" id="ARBA00022692"/>
    </source>
</evidence>
<dbReference type="Proteomes" id="UP001162480">
    <property type="component" value="Chromosome 30"/>
</dbReference>
<dbReference type="AlphaFoldDB" id="A0AA36C1Z1"/>
<dbReference type="PROSITE" id="PS50227">
    <property type="entry name" value="G_PROTEIN_RECEP_F2_3"/>
    <property type="match status" value="1"/>
</dbReference>
<dbReference type="PROSITE" id="PS51450">
    <property type="entry name" value="LRR"/>
    <property type="match status" value="11"/>
</dbReference>
<keyword evidence="2" id="KW-1003">Cell membrane</keyword>
<evidence type="ECO:0000313" key="13">
    <source>
        <dbReference type="Proteomes" id="UP001162480"/>
    </source>
</evidence>
<dbReference type="GO" id="GO:0005615">
    <property type="term" value="C:extracellular space"/>
    <property type="evidence" value="ECO:0007669"/>
    <property type="project" value="TreeGrafter"/>
</dbReference>
<sequence length="1060" mass="117582">MSFNKLMLHLDTAGRKVVCSAGIGGAAAPVAVDCARVGELSPSLHAAVDLLGTGVGVGLVVVVVGDGVVRLGAGDDVGDKSTPSNMFHHIVSYRRALVLILCTILFLEAQADSDICKICTCNSLTTNINCENRNLASIPQPIPTNAEYLNLENNHISTINEGAFTGLSNLKKISLTNNKISRVEKGMFQGLRRLQTLILWNNNISTIEEGVFTGLTNLKKLDLDGNKISTMKQGIFNGLSNLAALYLAHNNISTIKEGTFTGLSNLKSLYLHNNKISRIEKGMFQDLHSLQTLNLGANNISTIKHGIFMGFKNLKTLYLGANNISTIKHGIFMGLKNLKSLDLQSNNIATIKEGTFTKLSNLTTLYLQNNKISRIEKVMFQDLHSLQYLYLGANNISTIKHGIFMGLKNLKTLYLQDNKISRIEEVVFQDLRSLQDLYLGANNISTIKHGIFMGLKNLKTLDLNGNNISTMKQGIFNGLSNLTTLDLGHNNIATIKEGTFKKLSNLTTLYLQENKISSIEEEMFQDLHSLQYLNLDGNKISTMKQGIFNGLSKLTTIDLQSNNIATIKEGTFTGISILTTLDLDGNKISTMKQGIFNGLSNLTTIYLQDNPIEHYEDGAFLFLPSIVEIYLPDNNLRCGCHLPAFVNYIKKVYNRTVAVSGTCLEGSGKRIPILDYLQCQNYSLFQRNLQCQTCTGMKCTDLEVTSCPGAEPVCRFAISMNGVTMKTERSCSTYRKCVESMRNNTLTCNKRTNSMSCTGCCVGHLCNKNDFIGRTKSFVFRLIFKKFNEYKILAENISRAMERDLSTVTGTFRVEDCGSDRSKIFAIYCTVFSEMTESQLRRNISEVLNKSQALLNIGVRQSHMKFIDEMFCDESTSTNDGTFSWPMTKIGTTAEIPCHGNVATRHCSPRTVGHPEMASSQNLSSQKCSPFTGIWQEPDMSQCYNAEQTTQGLKDIENKGIDDGRTKSFVFRLILKMINERKIPAENVSSAMEHEFLTVTGKFRVEYPGVQSELRRKISQVLNKSQAFLNLGVQKSHTKFLDESSSTGNGTEDRAAETNF</sequence>
<evidence type="ECO:0000256" key="5">
    <source>
        <dbReference type="ARBA" id="ARBA00022729"/>
    </source>
</evidence>
<dbReference type="PANTHER" id="PTHR45712:SF22">
    <property type="entry name" value="INSULIN-LIKE GROWTH FACTOR-BINDING PROTEIN COMPLEX ACID LABILE SUBUNIT"/>
    <property type="match status" value="1"/>
</dbReference>
<accession>A0AA36C1Z1</accession>
<dbReference type="FunFam" id="3.80.10.10:FF:001164">
    <property type="entry name" value="GH01279p"/>
    <property type="match status" value="1"/>
</dbReference>
<keyword evidence="4" id="KW-0812">Transmembrane</keyword>
<dbReference type="InterPro" id="IPR003591">
    <property type="entry name" value="Leu-rich_rpt_typical-subtyp"/>
</dbReference>
<dbReference type="PANTHER" id="PTHR45712">
    <property type="entry name" value="AGAP008170-PA"/>
    <property type="match status" value="1"/>
</dbReference>
<name>A0AA36C1Z1_OCTVU</name>
<proteinExistence type="predicted"/>
<keyword evidence="8" id="KW-0472">Membrane</keyword>
<evidence type="ECO:0000256" key="9">
    <source>
        <dbReference type="ARBA" id="ARBA00023180"/>
    </source>
</evidence>
<keyword evidence="6" id="KW-0677">Repeat</keyword>
<dbReference type="GO" id="GO:0005886">
    <property type="term" value="C:plasma membrane"/>
    <property type="evidence" value="ECO:0007669"/>
    <property type="project" value="UniProtKB-SubCell"/>
</dbReference>
<dbReference type="CDD" id="cd00117">
    <property type="entry name" value="TFP"/>
    <property type="match status" value="1"/>
</dbReference>
<evidence type="ECO:0000256" key="6">
    <source>
        <dbReference type="ARBA" id="ARBA00022737"/>
    </source>
</evidence>
<keyword evidence="9" id="KW-0325">Glycoprotein</keyword>
<dbReference type="FunFam" id="3.80.10.10:FF:000770">
    <property type="entry name" value="Uncharacterized protein"/>
    <property type="match status" value="1"/>
</dbReference>
<dbReference type="Gene3D" id="3.80.10.10">
    <property type="entry name" value="Ribonuclease Inhibitor"/>
    <property type="match status" value="5"/>
</dbReference>
<keyword evidence="5" id="KW-0732">Signal</keyword>
<feature type="domain" description="G-protein coupled receptors family 2 profile 1" evidence="11">
    <location>
        <begin position="868"/>
        <end position="947"/>
    </location>
</feature>
<feature type="compositionally biased region" description="Basic and acidic residues" evidence="10">
    <location>
        <begin position="1051"/>
        <end position="1060"/>
    </location>
</feature>
<keyword evidence="3" id="KW-0433">Leucine-rich repeat</keyword>
<evidence type="ECO:0000256" key="8">
    <source>
        <dbReference type="ARBA" id="ARBA00023136"/>
    </source>
</evidence>
<dbReference type="InterPro" id="IPR001879">
    <property type="entry name" value="GPCR_2_extracellular_dom"/>
</dbReference>
<dbReference type="SMART" id="SM00369">
    <property type="entry name" value="LRR_TYP"/>
    <property type="match status" value="20"/>
</dbReference>
<evidence type="ECO:0000256" key="1">
    <source>
        <dbReference type="ARBA" id="ARBA00004236"/>
    </source>
</evidence>